<comment type="caution">
    <text evidence="2">The sequence shown here is derived from an EMBL/GenBank/DDBJ whole genome shotgun (WGS) entry which is preliminary data.</text>
</comment>
<dbReference type="Gene3D" id="3.30.420.40">
    <property type="match status" value="2"/>
</dbReference>
<organism evidence="2 3">
    <name type="scientific">Bartonella taylorii 8TBB</name>
    <dbReference type="NCBI Taxonomy" id="1094560"/>
    <lineage>
        <taxon>Bacteria</taxon>
        <taxon>Pseudomonadati</taxon>
        <taxon>Pseudomonadota</taxon>
        <taxon>Alphaproteobacteria</taxon>
        <taxon>Hyphomicrobiales</taxon>
        <taxon>Bartonellaceae</taxon>
        <taxon>Bartonella</taxon>
    </lineage>
</organism>
<dbReference type="OrthoDB" id="9809995at2"/>
<evidence type="ECO:0000313" key="3">
    <source>
        <dbReference type="Proteomes" id="UP000002648"/>
    </source>
</evidence>
<dbReference type="PANTHER" id="PTHR11735:SF11">
    <property type="entry name" value="TRNA THREONYLCARBAMOYLADENOSINE BIOSYNTHESIS PROTEIN TSAB"/>
    <property type="match status" value="1"/>
</dbReference>
<sequence length="230" mass="24962">MLILAIDTASIYCAVALIRHKSVIAHISERMNKGHAEKLIGYIAQITDQTNITLDQVDRIAVNIGPGSFTGVRVAVSTARALALALEIPAVGISALEALAAQTITNKNTAPAIATTVVIDAGRDMFYHQNFNEDLTPLGLPELKTIENIIEDLPQPTRLTGPAADIIALYIKNNKVNRKIVRDPILCEAADIVSYAHLAENKQPQNPPCPLYLRNADVKQQTGFALPRKK</sequence>
<dbReference type="InterPro" id="IPR043129">
    <property type="entry name" value="ATPase_NBD"/>
</dbReference>
<dbReference type="InterPro" id="IPR022496">
    <property type="entry name" value="T6A_TsaB"/>
</dbReference>
<dbReference type="CDD" id="cd24032">
    <property type="entry name" value="ASKHA_NBD_TsaB"/>
    <property type="match status" value="1"/>
</dbReference>
<dbReference type="InterPro" id="IPR000905">
    <property type="entry name" value="Gcp-like_dom"/>
</dbReference>
<reference evidence="2 3" key="1">
    <citation type="submission" date="2012-03" db="EMBL/GenBank/DDBJ databases">
        <title>The Genome Sequence of Bartonella taylorii 8TBB.</title>
        <authorList>
            <consortium name="The Broad Institute Genome Sequencing Platform"/>
            <consortium name="The Broad Institute Genome Sequencing Center for Infectious Disease"/>
            <person name="Feldgarden M."/>
            <person name="Kirby J."/>
            <person name="Kosoy M."/>
            <person name="Birtles R."/>
            <person name="Probert W.S."/>
            <person name="Chiaraviglio L."/>
            <person name="Young S.K."/>
            <person name="Zeng Q."/>
            <person name="Gargeya S."/>
            <person name="Fitzgerald M."/>
            <person name="Haas B."/>
            <person name="Abouelleil A."/>
            <person name="Alvarado L."/>
            <person name="Arachchi H.M."/>
            <person name="Berlin A."/>
            <person name="Chapman S.B."/>
            <person name="Gearin G."/>
            <person name="Goldberg J."/>
            <person name="Griggs A."/>
            <person name="Gujja S."/>
            <person name="Hansen M."/>
            <person name="Heiman D."/>
            <person name="Howarth C."/>
            <person name="Larimer J."/>
            <person name="Lui A."/>
            <person name="MacDonald P.J.P."/>
            <person name="McCowen C."/>
            <person name="Montmayeur A."/>
            <person name="Murphy C."/>
            <person name="Neiman D."/>
            <person name="Pearson M."/>
            <person name="Priest M."/>
            <person name="Roberts A."/>
            <person name="Saif S."/>
            <person name="Shea T."/>
            <person name="Sisk P."/>
            <person name="Stolte C."/>
            <person name="Sykes S."/>
            <person name="Wortman J."/>
            <person name="Nusbaum C."/>
            <person name="Birren B."/>
        </authorList>
    </citation>
    <scope>NUCLEOTIDE SEQUENCE [LARGE SCALE GENOMIC DNA]</scope>
    <source>
        <strain evidence="2 3">8TBB</strain>
    </source>
</reference>
<feature type="domain" description="Gcp-like" evidence="1">
    <location>
        <begin position="30"/>
        <end position="130"/>
    </location>
</feature>
<accession>A0A9P2S0C5</accession>
<name>A0A9P2S0C5_BARTA</name>
<keyword evidence="3" id="KW-1185">Reference proteome</keyword>
<proteinExistence type="predicted"/>
<protein>
    <submittedName>
        <fullName evidence="2">Universal bacterial protein YeaZ</fullName>
    </submittedName>
</protein>
<dbReference type="Proteomes" id="UP000002648">
    <property type="component" value="Unassembled WGS sequence"/>
</dbReference>
<dbReference type="GO" id="GO:0002949">
    <property type="term" value="P:tRNA threonylcarbamoyladenosine modification"/>
    <property type="evidence" value="ECO:0007669"/>
    <property type="project" value="InterPro"/>
</dbReference>
<dbReference type="Pfam" id="PF00814">
    <property type="entry name" value="TsaD"/>
    <property type="match status" value="1"/>
</dbReference>
<dbReference type="PANTHER" id="PTHR11735">
    <property type="entry name" value="TRNA N6-ADENOSINE THREONYLCARBAMOYLTRANSFERASE"/>
    <property type="match status" value="1"/>
</dbReference>
<dbReference type="RefSeq" id="WP_004858672.1">
    <property type="nucleotide sequence ID" value="NZ_JH725050.1"/>
</dbReference>
<dbReference type="NCBIfam" id="TIGR03725">
    <property type="entry name" value="T6A_YeaZ"/>
    <property type="match status" value="1"/>
</dbReference>
<evidence type="ECO:0000259" key="1">
    <source>
        <dbReference type="Pfam" id="PF00814"/>
    </source>
</evidence>
<gene>
    <name evidence="2" type="ORF">ME9_00519</name>
</gene>
<dbReference type="GO" id="GO:0005829">
    <property type="term" value="C:cytosol"/>
    <property type="evidence" value="ECO:0007669"/>
    <property type="project" value="TreeGrafter"/>
</dbReference>
<dbReference type="EMBL" id="AIMD01000020">
    <property type="protein sequence ID" value="EJF96370.1"/>
    <property type="molecule type" value="Genomic_DNA"/>
</dbReference>
<dbReference type="SUPFAM" id="SSF53067">
    <property type="entry name" value="Actin-like ATPase domain"/>
    <property type="match status" value="1"/>
</dbReference>
<dbReference type="AlphaFoldDB" id="A0A9P2S0C5"/>
<evidence type="ECO:0000313" key="2">
    <source>
        <dbReference type="EMBL" id="EJF96370.1"/>
    </source>
</evidence>